<protein>
    <recommendedName>
        <fullName evidence="3">Right handed beta helix domain-containing protein</fullName>
    </recommendedName>
</protein>
<proteinExistence type="predicted"/>
<dbReference type="PANTHER" id="PTHR11319">
    <property type="entry name" value="G PROTEIN-COUPLED RECEPTOR-RELATED"/>
    <property type="match status" value="1"/>
</dbReference>
<gene>
    <name evidence="1" type="ORF">CYMTET_21572</name>
</gene>
<name>A0AAE0G1X4_9CHLO</name>
<comment type="caution">
    <text evidence="1">The sequence shown here is derived from an EMBL/GenBank/DDBJ whole genome shotgun (WGS) entry which is preliminary data.</text>
</comment>
<dbReference type="PANTHER" id="PTHR11319:SF35">
    <property type="entry name" value="OUTER MEMBRANE PROTEIN PMPC-RELATED"/>
    <property type="match status" value="1"/>
</dbReference>
<dbReference type="EMBL" id="LGRX02010609">
    <property type="protein sequence ID" value="KAK3270010.1"/>
    <property type="molecule type" value="Genomic_DNA"/>
</dbReference>
<evidence type="ECO:0000313" key="1">
    <source>
        <dbReference type="EMBL" id="KAK3270010.1"/>
    </source>
</evidence>
<dbReference type="SUPFAM" id="SSF51126">
    <property type="entry name" value="Pectin lyase-like"/>
    <property type="match status" value="1"/>
</dbReference>
<dbReference type="Proteomes" id="UP001190700">
    <property type="component" value="Unassembled WGS sequence"/>
</dbReference>
<dbReference type="AlphaFoldDB" id="A0AAE0G1X4"/>
<keyword evidence="2" id="KW-1185">Reference proteome</keyword>
<organism evidence="1 2">
    <name type="scientific">Cymbomonas tetramitiformis</name>
    <dbReference type="NCBI Taxonomy" id="36881"/>
    <lineage>
        <taxon>Eukaryota</taxon>
        <taxon>Viridiplantae</taxon>
        <taxon>Chlorophyta</taxon>
        <taxon>Pyramimonadophyceae</taxon>
        <taxon>Pyramimonadales</taxon>
        <taxon>Pyramimonadaceae</taxon>
        <taxon>Cymbomonas</taxon>
    </lineage>
</organism>
<accession>A0AAE0G1X4</accession>
<evidence type="ECO:0008006" key="3">
    <source>
        <dbReference type="Google" id="ProtNLM"/>
    </source>
</evidence>
<reference evidence="1 2" key="1">
    <citation type="journal article" date="2015" name="Genome Biol. Evol.">
        <title>Comparative Genomics of a Bacterivorous Green Alga Reveals Evolutionary Causalities and Consequences of Phago-Mixotrophic Mode of Nutrition.</title>
        <authorList>
            <person name="Burns J.A."/>
            <person name="Paasch A."/>
            <person name="Narechania A."/>
            <person name="Kim E."/>
        </authorList>
    </citation>
    <scope>NUCLEOTIDE SEQUENCE [LARGE SCALE GENOMIC DNA]</scope>
    <source>
        <strain evidence="1 2">PLY_AMNH</strain>
    </source>
</reference>
<sequence>MVAADIPASEEYAGFQTTLPGFLEQRHADINKTRAVTRRKLGEGPALFFSGYAEGSSNNKLVVLFNPSCDDAPLEQYSLVKTTNGREEETVQLSGTLNAGELLTLCYTPYTGFCELSYSLLNHNGDDAIALVHDGVLLDTIGVLGEDPGSGWEVAGVPACTKDHTLVRKSSVATGQPDWGVSAGTTATDSEWIVYSKDELQWLECFTTTQSCTAPDVEIEICTGYSPPISTPSEAAEELAAYMREPQILTIMIAMDVLLASTLPNVSGVLRLVGVGDGHPAISGGYHTTLLRVTGRGNLTVETLALVNGYGGQGGAVEVHAGARLLLQGCTVAHHRALGAGGAVYVEAGAPVDVTLADSLLLNNTAAEGGGLLHVPDLGGGQVILRGSRVHGSDGNHSQLSLSGCGAVLVSACSLANNTAVSSGALLLWMECAERGSSLTMEDSVADFHASLMGYGGVLNLQGMEALAVSLARSSFQGNTATVSGGVLGAFGCSSLVVALQDVLMENNTALSKGGALQLNGDQDAVRASLSVTGSMLRGNCAAAGGAMWLYRVNDVEMAGSLLEANNATEGDEEGGGALCMKMSRTLRMYGGTQLEGNTAVIGGAVYLDEIEVVDVAETRLVRNSATQEGGALYVKDTTGEFRMTDCEARQNEGGWGGAAYILLYTGTFRLLRSSFHGNTAFGCTAFGCPHQDKKGQGGAVLASYSRGSSLSISEALVEECVFHDNAVNSYGSALLIVVRCPSPGLHPPSPSGPLQSWHPSISPSVQPAEFVHHVTSGCNAAGYA</sequence>
<dbReference type="InterPro" id="IPR011050">
    <property type="entry name" value="Pectin_lyase_fold/virulence"/>
</dbReference>
<evidence type="ECO:0000313" key="2">
    <source>
        <dbReference type="Proteomes" id="UP001190700"/>
    </source>
</evidence>